<sequence length="110" mass="12046">MAYSADGKLWARDGGMKWMRMKMKMGIRMGIRMGDRDSCVGVALAALLQRRQMSESGEVGEAEEDGPAPSSQLPAPRADFMPEPSPKPLHSAHSAEDTARQGTTRPRKCQ</sequence>
<accession>A0ACB5TS33</accession>
<dbReference type="Proteomes" id="UP001165101">
    <property type="component" value="Unassembled WGS sequence"/>
</dbReference>
<organism evidence="1 2">
    <name type="scientific">Candida boidinii</name>
    <name type="common">Yeast</name>
    <dbReference type="NCBI Taxonomy" id="5477"/>
    <lineage>
        <taxon>Eukaryota</taxon>
        <taxon>Fungi</taxon>
        <taxon>Dikarya</taxon>
        <taxon>Ascomycota</taxon>
        <taxon>Saccharomycotina</taxon>
        <taxon>Pichiomycetes</taxon>
        <taxon>Pichiales</taxon>
        <taxon>Pichiaceae</taxon>
        <taxon>Ogataea</taxon>
        <taxon>Ogataea/Candida clade</taxon>
    </lineage>
</organism>
<proteinExistence type="predicted"/>
<dbReference type="EMBL" id="BSXV01001814">
    <property type="protein sequence ID" value="GME94013.1"/>
    <property type="molecule type" value="Genomic_DNA"/>
</dbReference>
<keyword evidence="2" id="KW-1185">Reference proteome</keyword>
<name>A0ACB5TS33_CANBO</name>
<evidence type="ECO:0000313" key="1">
    <source>
        <dbReference type="EMBL" id="GME94013.1"/>
    </source>
</evidence>
<evidence type="ECO:0000313" key="2">
    <source>
        <dbReference type="Proteomes" id="UP001165101"/>
    </source>
</evidence>
<gene>
    <name evidence="1" type="ORF">Cboi01_000335300</name>
</gene>
<protein>
    <submittedName>
        <fullName evidence="1">Unnamed protein product</fullName>
    </submittedName>
</protein>
<reference evidence="1" key="1">
    <citation type="submission" date="2023-04" db="EMBL/GenBank/DDBJ databases">
        <title>Candida boidinii NBRC 1967.</title>
        <authorList>
            <person name="Ichikawa N."/>
            <person name="Sato H."/>
            <person name="Tonouchi N."/>
        </authorList>
    </citation>
    <scope>NUCLEOTIDE SEQUENCE</scope>
    <source>
        <strain evidence="1">NBRC 1967</strain>
    </source>
</reference>
<comment type="caution">
    <text evidence="1">The sequence shown here is derived from an EMBL/GenBank/DDBJ whole genome shotgun (WGS) entry which is preliminary data.</text>
</comment>